<organism evidence="2 3">
    <name type="scientific">Hymenobacter monticola</name>
    <dbReference type="NCBI Taxonomy" id="1705399"/>
    <lineage>
        <taxon>Bacteria</taxon>
        <taxon>Pseudomonadati</taxon>
        <taxon>Bacteroidota</taxon>
        <taxon>Cytophagia</taxon>
        <taxon>Cytophagales</taxon>
        <taxon>Hymenobacteraceae</taxon>
        <taxon>Hymenobacter</taxon>
    </lineage>
</organism>
<keyword evidence="3" id="KW-1185">Reference proteome</keyword>
<evidence type="ECO:0000313" key="3">
    <source>
        <dbReference type="Proteomes" id="UP000831390"/>
    </source>
</evidence>
<keyword evidence="2" id="KW-0449">Lipoprotein</keyword>
<evidence type="ECO:0000256" key="1">
    <source>
        <dbReference type="SAM" id="SignalP"/>
    </source>
</evidence>
<dbReference type="Gene3D" id="1.25.40.390">
    <property type="match status" value="1"/>
</dbReference>
<proteinExistence type="predicted"/>
<dbReference type="InterPro" id="IPR041662">
    <property type="entry name" value="SusD-like_2"/>
</dbReference>
<dbReference type="EMBL" id="CP094534">
    <property type="protein sequence ID" value="UOE33817.1"/>
    <property type="molecule type" value="Genomic_DNA"/>
</dbReference>
<keyword evidence="1" id="KW-0732">Signal</keyword>
<sequence length="523" mass="56700">MKKLLILLGLALASPALTSCESFLDKNTDPNSPTETTPNFLLPSIISNGLAIQYGSEQRVAFFTQNVAARGAGAGGADQYFLTNANSSATFNNTYFLVGGNIPPMIKLAQDEGSPYYVGAGKIMMALILSHATDMLGDIPYREAFQGEKNFTPAYDPQEQLYGDIQQLLDEGIVEMSKPASDNKRPFYITTPAISGDILYRGDVQKWIRLAWSLKARQANHLTKKGAKYEPKKVLEYASKGFLTSADDCILQFVPTVNSGTPTTNYFSAGAGRLNFSTSTFGANFIKFLNGATYPGVVDPRLPVMATATSPGADPGVGGGPQPTTTPTDFYRSFYTRELGYMDVITYHELQFIKAEAAFLDGQKSVALAAYREGIRAHMAKIGVGGTTTPLSPDVPAAIPTITTAQINTYLASSAVAQTEADLSTSAAPNVPRAIMQQKYIAMFLNPESWTDMRRYDFSPVIYPNLVFPVGANSDAGGKFPRRLLPATTEVQYNSANLRAQVGPDGINGLNSKFFTQKVWWDQ</sequence>
<dbReference type="PROSITE" id="PS51257">
    <property type="entry name" value="PROKAR_LIPOPROTEIN"/>
    <property type="match status" value="1"/>
</dbReference>
<protein>
    <submittedName>
        <fullName evidence="2">SusD/RagB family nutrient-binding outer membrane lipoprotein</fullName>
    </submittedName>
</protein>
<dbReference type="Proteomes" id="UP000831390">
    <property type="component" value="Chromosome"/>
</dbReference>
<dbReference type="SUPFAM" id="SSF48452">
    <property type="entry name" value="TPR-like"/>
    <property type="match status" value="1"/>
</dbReference>
<name>A0ABY4B3V1_9BACT</name>
<dbReference type="Pfam" id="PF12771">
    <property type="entry name" value="SusD-like_2"/>
    <property type="match status" value="1"/>
</dbReference>
<feature type="signal peptide" evidence="1">
    <location>
        <begin position="1"/>
        <end position="18"/>
    </location>
</feature>
<gene>
    <name evidence="2" type="ORF">MTP16_22225</name>
</gene>
<feature type="chain" id="PRO_5047311683" evidence="1">
    <location>
        <begin position="19"/>
        <end position="523"/>
    </location>
</feature>
<evidence type="ECO:0000313" key="2">
    <source>
        <dbReference type="EMBL" id="UOE33817.1"/>
    </source>
</evidence>
<dbReference type="InterPro" id="IPR011990">
    <property type="entry name" value="TPR-like_helical_dom_sf"/>
</dbReference>
<dbReference type="RefSeq" id="WP_243514136.1">
    <property type="nucleotide sequence ID" value="NZ_CP094534.1"/>
</dbReference>
<accession>A0ABY4B3V1</accession>
<reference evidence="2 3" key="1">
    <citation type="submission" date="2022-03" db="EMBL/GenBank/DDBJ databases">
        <title>Hymenobactersp. isolated from the air.</title>
        <authorList>
            <person name="Won M."/>
            <person name="Kwon S.-W."/>
        </authorList>
    </citation>
    <scope>NUCLEOTIDE SEQUENCE [LARGE SCALE GENOMIC DNA]</scope>
    <source>
        <strain evidence="2 3">KACC 22596</strain>
    </source>
</reference>